<dbReference type="InterPro" id="IPR032710">
    <property type="entry name" value="NTF2-like_dom_sf"/>
</dbReference>
<dbReference type="RefSeq" id="WP_155355233.1">
    <property type="nucleotide sequence ID" value="NZ_BAAAHL010000027.1"/>
</dbReference>
<dbReference type="Proteomes" id="UP000331127">
    <property type="component" value="Unassembled WGS sequence"/>
</dbReference>
<dbReference type="Pfam" id="PF12680">
    <property type="entry name" value="SnoaL_2"/>
    <property type="match status" value="1"/>
</dbReference>
<dbReference type="InterPro" id="IPR037401">
    <property type="entry name" value="SnoaL-like"/>
</dbReference>
<dbReference type="Gene3D" id="3.10.450.50">
    <property type="match status" value="1"/>
</dbReference>
<protein>
    <recommendedName>
        <fullName evidence="1">SnoaL-like domain-containing protein</fullName>
    </recommendedName>
</protein>
<name>A0A5M3WKG8_9ACTN</name>
<gene>
    <name evidence="2" type="ORF">Amac_033110</name>
</gene>
<dbReference type="EMBL" id="BLAE01000017">
    <property type="protein sequence ID" value="GES09715.1"/>
    <property type="molecule type" value="Genomic_DNA"/>
</dbReference>
<evidence type="ECO:0000313" key="3">
    <source>
        <dbReference type="Proteomes" id="UP000331127"/>
    </source>
</evidence>
<sequence length="147" mass="16438">MTISAADLESRVQAYMDACTSGDPDAVAIHLSADAVHYFPPDMYDGPWRGGRYIAERWAELVRTRGSAWTVDAIAVDPGRRSAVSEWTHFKQAAGVVLRGTEWYEFDEDGLITEIRAYYASPQDKSLNRLELGGFDYAERGYPQQPA</sequence>
<comment type="caution">
    <text evidence="2">The sequence shown here is derived from an EMBL/GenBank/DDBJ whole genome shotgun (WGS) entry which is preliminary data.</text>
</comment>
<accession>A0A5M3WKG8</accession>
<evidence type="ECO:0000313" key="2">
    <source>
        <dbReference type="EMBL" id="GES09715.1"/>
    </source>
</evidence>
<proteinExistence type="predicted"/>
<dbReference type="AlphaFoldDB" id="A0A5M3WKG8"/>
<keyword evidence="3" id="KW-1185">Reference proteome</keyword>
<dbReference type="SUPFAM" id="SSF54427">
    <property type="entry name" value="NTF2-like"/>
    <property type="match status" value="1"/>
</dbReference>
<dbReference type="OrthoDB" id="981191at2"/>
<reference evidence="2 3" key="1">
    <citation type="submission" date="2019-10" db="EMBL/GenBank/DDBJ databases">
        <title>Whole genome shotgun sequence of Acrocarpospora macrocephala NBRC 16266.</title>
        <authorList>
            <person name="Ichikawa N."/>
            <person name="Kimura A."/>
            <person name="Kitahashi Y."/>
            <person name="Komaki H."/>
            <person name="Oguchi A."/>
        </authorList>
    </citation>
    <scope>NUCLEOTIDE SEQUENCE [LARGE SCALE GENOMIC DNA]</scope>
    <source>
        <strain evidence="2 3">NBRC 16266</strain>
    </source>
</reference>
<evidence type="ECO:0000259" key="1">
    <source>
        <dbReference type="Pfam" id="PF12680"/>
    </source>
</evidence>
<feature type="domain" description="SnoaL-like" evidence="1">
    <location>
        <begin position="12"/>
        <end position="115"/>
    </location>
</feature>
<organism evidence="2 3">
    <name type="scientific">Acrocarpospora macrocephala</name>
    <dbReference type="NCBI Taxonomy" id="150177"/>
    <lineage>
        <taxon>Bacteria</taxon>
        <taxon>Bacillati</taxon>
        <taxon>Actinomycetota</taxon>
        <taxon>Actinomycetes</taxon>
        <taxon>Streptosporangiales</taxon>
        <taxon>Streptosporangiaceae</taxon>
        <taxon>Acrocarpospora</taxon>
    </lineage>
</organism>